<dbReference type="RefSeq" id="WP_009498035.1">
    <property type="nucleotide sequence ID" value="NZ_GL982998.1"/>
</dbReference>
<proteinExistence type="predicted"/>
<gene>
    <name evidence="1" type="ORF">HMPREF9372_3344</name>
</gene>
<name>F9DX13_9BACL</name>
<dbReference type="EMBL" id="AFPZ01000105">
    <property type="protein sequence ID" value="EGQ21061.1"/>
    <property type="molecule type" value="Genomic_DNA"/>
</dbReference>
<sequence>MKLDERETIRFVPNEFYIDTGRHLFASIANYAMITIAGEEYRYPIASTVIRDGFFKHYFDVEDEPIGNIERLELYDVNGGLLGETVGGVIEKDDDGWSIAIKLFVILEETEMEGGALNG</sequence>
<evidence type="ECO:0000313" key="2">
    <source>
        <dbReference type="Proteomes" id="UP000005316"/>
    </source>
</evidence>
<dbReference type="HOGENOM" id="CLU_2059962_0_0_9"/>
<protein>
    <submittedName>
        <fullName evidence="1">Uncharacterized protein</fullName>
    </submittedName>
</protein>
<comment type="caution">
    <text evidence="1">The sequence shown here is derived from an EMBL/GenBank/DDBJ whole genome shotgun (WGS) entry which is preliminary data.</text>
</comment>
<accession>F9DX13</accession>
<dbReference type="Proteomes" id="UP000005316">
    <property type="component" value="Unassembled WGS sequence"/>
</dbReference>
<organism evidence="1 2">
    <name type="scientific">Sporosarcina newyorkensis 2681</name>
    <dbReference type="NCBI Taxonomy" id="1027292"/>
    <lineage>
        <taxon>Bacteria</taxon>
        <taxon>Bacillati</taxon>
        <taxon>Bacillota</taxon>
        <taxon>Bacilli</taxon>
        <taxon>Bacillales</taxon>
        <taxon>Caryophanaceae</taxon>
        <taxon>Sporosarcina</taxon>
    </lineage>
</organism>
<dbReference type="AlphaFoldDB" id="F9DX13"/>
<reference evidence="1 2" key="1">
    <citation type="submission" date="2011-04" db="EMBL/GenBank/DDBJ databases">
        <authorList>
            <person name="Muzny D."/>
            <person name="Qin X."/>
            <person name="Deng J."/>
            <person name="Jiang H."/>
            <person name="Liu Y."/>
            <person name="Qu J."/>
            <person name="Song X.-Z."/>
            <person name="Zhang L."/>
            <person name="Thornton R."/>
            <person name="Coyle M."/>
            <person name="Francisco L."/>
            <person name="Jackson L."/>
            <person name="Javaid M."/>
            <person name="Korchina V."/>
            <person name="Kovar C."/>
            <person name="Mata R."/>
            <person name="Mathew T."/>
            <person name="Ngo R."/>
            <person name="Nguyen L."/>
            <person name="Nguyen N."/>
            <person name="Okwuonu G."/>
            <person name="Ongeri F."/>
            <person name="Pham C."/>
            <person name="Simmons D."/>
            <person name="Wilczek-Boney K."/>
            <person name="Hale W."/>
            <person name="Jakkamsetti A."/>
            <person name="Pham P."/>
            <person name="Ruth R."/>
            <person name="San Lucas F."/>
            <person name="Warren J."/>
            <person name="Zhang J."/>
            <person name="Zhao Z."/>
            <person name="Zhou C."/>
            <person name="Zhu D."/>
            <person name="Lee S."/>
            <person name="Bess C."/>
            <person name="Blankenburg K."/>
            <person name="Forbes L."/>
            <person name="Fu Q."/>
            <person name="Gubbala S."/>
            <person name="Hirani K."/>
            <person name="Jayaseelan J.C."/>
            <person name="Lara F."/>
            <person name="Munidasa M."/>
            <person name="Palculict T."/>
            <person name="Patil S."/>
            <person name="Pu L.-L."/>
            <person name="Saada N."/>
            <person name="Tang L."/>
            <person name="Weissenberger G."/>
            <person name="Zhu Y."/>
            <person name="Hemphill L."/>
            <person name="Shang Y."/>
            <person name="Youmans B."/>
            <person name="Ayvaz T."/>
            <person name="Ross M."/>
            <person name="Santibanez J."/>
            <person name="Aqrawi P."/>
            <person name="Gross S."/>
            <person name="Joshi V."/>
            <person name="Fowler G."/>
            <person name="Nazareth L."/>
            <person name="Reid J."/>
            <person name="Worley K."/>
            <person name="Petrosino J."/>
            <person name="Highlander S."/>
            <person name="Gibbs R."/>
        </authorList>
    </citation>
    <scope>NUCLEOTIDE SEQUENCE [LARGE SCALE GENOMIC DNA]</scope>
    <source>
        <strain evidence="1 2">2681</strain>
    </source>
</reference>
<evidence type="ECO:0000313" key="1">
    <source>
        <dbReference type="EMBL" id="EGQ21061.1"/>
    </source>
</evidence>